<organism evidence="2 3">
    <name type="scientific">Actinidia rufa</name>
    <dbReference type="NCBI Taxonomy" id="165716"/>
    <lineage>
        <taxon>Eukaryota</taxon>
        <taxon>Viridiplantae</taxon>
        <taxon>Streptophyta</taxon>
        <taxon>Embryophyta</taxon>
        <taxon>Tracheophyta</taxon>
        <taxon>Spermatophyta</taxon>
        <taxon>Magnoliopsida</taxon>
        <taxon>eudicotyledons</taxon>
        <taxon>Gunneridae</taxon>
        <taxon>Pentapetalae</taxon>
        <taxon>asterids</taxon>
        <taxon>Ericales</taxon>
        <taxon>Actinidiaceae</taxon>
        <taxon>Actinidia</taxon>
    </lineage>
</organism>
<comment type="caution">
    <text evidence="2">The sequence shown here is derived from an EMBL/GenBank/DDBJ whole genome shotgun (WGS) entry which is preliminary data.</text>
</comment>
<dbReference type="Proteomes" id="UP000585474">
    <property type="component" value="Unassembled WGS sequence"/>
</dbReference>
<protein>
    <submittedName>
        <fullName evidence="2">Uncharacterized protein</fullName>
    </submittedName>
</protein>
<accession>A0A7J0FSL7</accession>
<feature type="compositionally biased region" description="Acidic residues" evidence="1">
    <location>
        <begin position="51"/>
        <end position="83"/>
    </location>
</feature>
<reference evidence="2 3" key="1">
    <citation type="submission" date="2019-07" db="EMBL/GenBank/DDBJ databases">
        <title>De Novo Assembly of kiwifruit Actinidia rufa.</title>
        <authorList>
            <person name="Sugita-Konishi S."/>
            <person name="Sato K."/>
            <person name="Mori E."/>
            <person name="Abe Y."/>
            <person name="Kisaki G."/>
            <person name="Hamano K."/>
            <person name="Suezawa K."/>
            <person name="Otani M."/>
            <person name="Fukuda T."/>
            <person name="Manabe T."/>
            <person name="Gomi K."/>
            <person name="Tabuchi M."/>
            <person name="Akimitsu K."/>
            <person name="Kataoka I."/>
        </authorList>
    </citation>
    <scope>NUCLEOTIDE SEQUENCE [LARGE SCALE GENOMIC DNA]</scope>
    <source>
        <strain evidence="3">cv. Fuchu</strain>
    </source>
</reference>
<name>A0A7J0FSL7_9ERIC</name>
<sequence>MGRTGGTPVRGHAVLRVVVKQPKCPHVCLGDYSLYNFESAMDESKQRIEALEEEAEKMMDDDERGEDEESDEIDDDDDGEGEVGEEKRRQVRVLAQIEAKLLGSKSETLASNSSSLQFSESDLSSYFAISSHLLSEVLVDYALLLPLESRNFKVRSELSFLAFVFDALFDDHTSLDSFC</sequence>
<evidence type="ECO:0000313" key="2">
    <source>
        <dbReference type="EMBL" id="GFZ01699.1"/>
    </source>
</evidence>
<dbReference type="AlphaFoldDB" id="A0A7J0FSL7"/>
<dbReference type="OrthoDB" id="1825535at2759"/>
<feature type="region of interest" description="Disordered" evidence="1">
    <location>
        <begin position="45"/>
        <end position="89"/>
    </location>
</feature>
<keyword evidence="3" id="KW-1185">Reference proteome</keyword>
<gene>
    <name evidence="2" type="ORF">Acr_15g0003080</name>
</gene>
<dbReference type="EMBL" id="BJWL01000015">
    <property type="protein sequence ID" value="GFZ01699.1"/>
    <property type="molecule type" value="Genomic_DNA"/>
</dbReference>
<evidence type="ECO:0000256" key="1">
    <source>
        <dbReference type="SAM" id="MobiDB-lite"/>
    </source>
</evidence>
<proteinExistence type="predicted"/>
<evidence type="ECO:0000313" key="3">
    <source>
        <dbReference type="Proteomes" id="UP000585474"/>
    </source>
</evidence>